<evidence type="ECO:0000256" key="1">
    <source>
        <dbReference type="SAM" id="Phobius"/>
    </source>
</evidence>
<sequence>MRRCLEACRRLRLIAGIMLCGFAGRAQPLSPPDTVVPGRVWTVAGAGIALYGGSLLLLNQYWYKNYPRSHFHFFNDGPEWYQMDKAGHAFTTYTLSRYATSVWEWTGMTPRKSAWIGTLTGFGYQTVVEILDGYSAQWGFSAEDMLANAAGGALLAAQQLTWGEQRIQLKFSAHTESYRRDPVLHRRAETLFGAPFMENILKDYNTQTYWLSVNLRACLPGSNLPPWLNLAFGYGGKNMFGGRDNIWTDDEGIHRDYSHLPRLRQFYVSPDIDFTKIHSRHKAVRVLLQVLNTIKIPAPALEITSKGKARFHPLYF</sequence>
<evidence type="ECO:0000313" key="3">
    <source>
        <dbReference type="EMBL" id="GAA4309783.1"/>
    </source>
</evidence>
<dbReference type="Proteomes" id="UP001501207">
    <property type="component" value="Unassembled WGS sequence"/>
</dbReference>
<evidence type="ECO:0000313" key="2">
    <source>
        <dbReference type="EMBL" id="GAA4309350.1"/>
    </source>
</evidence>
<dbReference type="EMBL" id="BAABFN010000002">
    <property type="protein sequence ID" value="GAA4309350.1"/>
    <property type="molecule type" value="Genomic_DNA"/>
</dbReference>
<reference evidence="3" key="3">
    <citation type="submission" date="2023-12" db="EMBL/GenBank/DDBJ databases">
        <authorList>
            <person name="Sun Q."/>
            <person name="Inoue M."/>
        </authorList>
    </citation>
    <scope>NUCLEOTIDE SEQUENCE</scope>
    <source>
        <strain evidence="3">JCM 17664</strain>
    </source>
</reference>
<name>A0ABP8FS18_9BACT</name>
<protein>
    <submittedName>
        <fullName evidence="3">DUF2279 domain-containing protein</fullName>
    </submittedName>
</protein>
<organism evidence="3 4">
    <name type="scientific">Compostibacter hankyongensis</name>
    <dbReference type="NCBI Taxonomy" id="1007089"/>
    <lineage>
        <taxon>Bacteria</taxon>
        <taxon>Pseudomonadati</taxon>
        <taxon>Bacteroidota</taxon>
        <taxon>Chitinophagia</taxon>
        <taxon>Chitinophagales</taxon>
        <taxon>Chitinophagaceae</taxon>
        <taxon>Compostibacter</taxon>
    </lineage>
</organism>
<evidence type="ECO:0000313" key="4">
    <source>
        <dbReference type="Proteomes" id="UP001501207"/>
    </source>
</evidence>
<keyword evidence="1" id="KW-0472">Membrane</keyword>
<dbReference type="RefSeq" id="WP_344978299.1">
    <property type="nucleotide sequence ID" value="NZ_BAABFN010000002.1"/>
</dbReference>
<dbReference type="EMBL" id="BAABFN010000003">
    <property type="protein sequence ID" value="GAA4309783.1"/>
    <property type="molecule type" value="Genomic_DNA"/>
</dbReference>
<feature type="transmembrane region" description="Helical" evidence="1">
    <location>
        <begin position="38"/>
        <end position="58"/>
    </location>
</feature>
<dbReference type="InterPro" id="IPR018736">
    <property type="entry name" value="DUF2279_periplasmic_lipo"/>
</dbReference>
<keyword evidence="4" id="KW-1185">Reference proteome</keyword>
<accession>A0ABP8FS18</accession>
<keyword evidence="1" id="KW-1133">Transmembrane helix</keyword>
<comment type="caution">
    <text evidence="3">The sequence shown here is derived from an EMBL/GenBank/DDBJ whole genome shotgun (WGS) entry which is preliminary data.</text>
</comment>
<proteinExistence type="predicted"/>
<reference evidence="4" key="2">
    <citation type="journal article" date="2019" name="Int. J. Syst. Evol. Microbiol.">
        <title>The Global Catalogue of Microorganisms (GCM) 10K type strain sequencing project: providing services to taxonomists for standard genome sequencing and annotation.</title>
        <authorList>
            <consortium name="The Broad Institute Genomics Platform"/>
            <consortium name="The Broad Institute Genome Sequencing Center for Infectious Disease"/>
            <person name="Wu L."/>
            <person name="Ma J."/>
        </authorList>
    </citation>
    <scope>NUCLEOTIDE SEQUENCE [LARGE SCALE GENOMIC DNA]</scope>
    <source>
        <strain evidence="4">JCM 17664</strain>
    </source>
</reference>
<reference evidence="3" key="1">
    <citation type="journal article" date="2014" name="Int. J. Syst. Evol. Microbiol.">
        <title>Complete genome of a new Firmicutes species belonging to the dominant human colonic microbiota ('Ruminococcus bicirculans') reveals two chromosomes and a selective capacity to utilize plant glucans.</title>
        <authorList>
            <consortium name="NISC Comparative Sequencing Program"/>
            <person name="Wegmann U."/>
            <person name="Louis P."/>
            <person name="Goesmann A."/>
            <person name="Henrissat B."/>
            <person name="Duncan S.H."/>
            <person name="Flint H.J."/>
        </authorList>
    </citation>
    <scope>NUCLEOTIDE SEQUENCE</scope>
    <source>
        <strain evidence="3">JCM 17664</strain>
    </source>
</reference>
<keyword evidence="1" id="KW-0812">Transmembrane</keyword>
<gene>
    <name evidence="2" type="ORF">GCM10023143_17280</name>
    <name evidence="3" type="ORF">GCM10023143_17890</name>
</gene>
<dbReference type="Pfam" id="PF10043">
    <property type="entry name" value="DUF2279"/>
    <property type="match status" value="1"/>
</dbReference>